<evidence type="ECO:0000313" key="3">
    <source>
        <dbReference type="Proteomes" id="UP000068447"/>
    </source>
</evidence>
<dbReference type="Gene3D" id="2.40.160.10">
    <property type="entry name" value="Porin"/>
    <property type="match status" value="1"/>
</dbReference>
<evidence type="ECO:0000313" key="2">
    <source>
        <dbReference type="EMBL" id="ALS97647.1"/>
    </source>
</evidence>
<evidence type="ECO:0008006" key="4">
    <source>
        <dbReference type="Google" id="ProtNLM"/>
    </source>
</evidence>
<dbReference type="OrthoDB" id="5750656at2"/>
<feature type="chain" id="PRO_5006836183" description="TIGR03016 family PEP-CTERM system-associated outer membrane protein" evidence="1">
    <location>
        <begin position="29"/>
        <end position="533"/>
    </location>
</feature>
<name>A0A0U3AU73_9ALTE</name>
<dbReference type="InterPro" id="IPR023614">
    <property type="entry name" value="Porin_dom_sf"/>
</dbReference>
<proteinExistence type="predicted"/>
<dbReference type="KEGG" id="lal:AT746_04740"/>
<gene>
    <name evidence="2" type="ORF">AT746_04740</name>
</gene>
<dbReference type="RefSeq" id="WP_062477168.1">
    <property type="nucleotide sequence ID" value="NZ_CP013650.1"/>
</dbReference>
<keyword evidence="1" id="KW-0732">Signal</keyword>
<evidence type="ECO:0000256" key="1">
    <source>
        <dbReference type="SAM" id="SignalP"/>
    </source>
</evidence>
<accession>A0A0U3AU73</accession>
<keyword evidence="3" id="KW-1185">Reference proteome</keyword>
<organism evidence="2 3">
    <name type="scientific">Lacimicrobium alkaliphilum</name>
    <dbReference type="NCBI Taxonomy" id="1526571"/>
    <lineage>
        <taxon>Bacteria</taxon>
        <taxon>Pseudomonadati</taxon>
        <taxon>Pseudomonadota</taxon>
        <taxon>Gammaproteobacteria</taxon>
        <taxon>Alteromonadales</taxon>
        <taxon>Alteromonadaceae</taxon>
        <taxon>Lacimicrobium</taxon>
    </lineage>
</organism>
<dbReference type="AlphaFoldDB" id="A0A0U3AU73"/>
<sequence>MASATRKPGLQKLVLLCGSSALVTSANAAELTFEPTIEATATHYQTDSDSRGDLDNQALLLNPSLLTRYSSRLLNVALNVSHTEVMQNKQSSELDKGFTDYQLNSRLGLLDQRLQLQLNTAKRYRALTTGNALVADPILNAEDLVSTRTDSASAAFSSRNPAYIGVDLIASGNQTRADQDALNQNRSFNNDSLSLRGRIYQGREFERVFWDISSQYSETTRRTQGDFKSNSVNGRVGVGIYSDLHVIVRGSDESNRIEGSDFLTDDLSSKTYGAGLEWRESASRYIAVTYNRFERRDEEEEFVGFDLDWAFSRHTSVQASYDKSFFGDNYRFALTHNNRAWRSRMGYSEGLTTYDRLQLDTEFLGVFVCPLGNPVLENCFQPDSPDYVPGVDEEFFTLFDQNAEITDEVVQRKSAFVNLGYELRKLTLSANYSYGYLDYLETSREQRNRATRLSANYRLGPRTQLTLQTSRSQIDSIAGGSDQEVDRYSLSLNRELNPDLEVSYRLRYLDSDSDNEARDLEDTRISVTLTYRL</sequence>
<dbReference type="EMBL" id="CP013650">
    <property type="protein sequence ID" value="ALS97647.1"/>
    <property type="molecule type" value="Genomic_DNA"/>
</dbReference>
<reference evidence="2 3" key="1">
    <citation type="submission" date="2015-12" db="EMBL/GenBank/DDBJ databases">
        <title>Complete genome of Lacimicrobium alkaliphilum KCTC 32984.</title>
        <authorList>
            <person name="Kim S.-G."/>
            <person name="Lee Y.-J."/>
        </authorList>
    </citation>
    <scope>NUCLEOTIDE SEQUENCE [LARGE SCALE GENOMIC DNA]</scope>
    <source>
        <strain evidence="2 3">YelD216</strain>
    </source>
</reference>
<dbReference type="Proteomes" id="UP000068447">
    <property type="component" value="Chromosome"/>
</dbReference>
<dbReference type="SUPFAM" id="SSF56935">
    <property type="entry name" value="Porins"/>
    <property type="match status" value="1"/>
</dbReference>
<feature type="signal peptide" evidence="1">
    <location>
        <begin position="1"/>
        <end position="28"/>
    </location>
</feature>
<protein>
    <recommendedName>
        <fullName evidence="4">TIGR03016 family PEP-CTERM system-associated outer membrane protein</fullName>
    </recommendedName>
</protein>